<evidence type="ECO:0000256" key="2">
    <source>
        <dbReference type="ARBA" id="ARBA00022833"/>
    </source>
</evidence>
<accession>A0ABT3KVD5</accession>
<organism evidence="5 6">
    <name type="scientific">Verminephrobacter aporrectodeae subsp. tuberculatae</name>
    <dbReference type="NCBI Taxonomy" id="1110392"/>
    <lineage>
        <taxon>Bacteria</taxon>
        <taxon>Pseudomonadati</taxon>
        <taxon>Pseudomonadota</taxon>
        <taxon>Betaproteobacteria</taxon>
        <taxon>Burkholderiales</taxon>
        <taxon>Comamonadaceae</taxon>
        <taxon>Verminephrobacter</taxon>
    </lineage>
</organism>
<dbReference type="EC" id="1.1.1.308" evidence="4"/>
<dbReference type="Pfam" id="PF00815">
    <property type="entry name" value="Histidinol_dh"/>
    <property type="match status" value="1"/>
</dbReference>
<comment type="similarity">
    <text evidence="4">Belongs to the histidinol dehydrogenase family. HpsN subfamily.</text>
</comment>
<protein>
    <recommendedName>
        <fullName evidence="4">Sulfopropanediol 3-dehydrogenase</fullName>
        <ecNumber evidence="4">1.1.1.308</ecNumber>
    </recommendedName>
    <alternativeName>
        <fullName evidence="4">2,3-dihydroxypropane-1-sulfonate 3-dehydrogenase (sulfolactate forming)</fullName>
        <shortName evidence="4">DHPS 3-dehydrogenase (sulfolactate forming)</shortName>
    </alternativeName>
</protein>
<feature type="binding site" evidence="4">
    <location>
        <position position="181"/>
    </location>
    <ligand>
        <name>NAD(+)</name>
        <dbReference type="ChEBI" id="CHEBI:57540"/>
    </ligand>
</feature>
<keyword evidence="1 4" id="KW-0479">Metal-binding</keyword>
<dbReference type="InterPro" id="IPR001692">
    <property type="entry name" value="Histidinol_DH_CS"/>
</dbReference>
<comment type="cofactor">
    <cofactor evidence="4">
        <name>Zn(2+)</name>
        <dbReference type="ChEBI" id="CHEBI:29105"/>
    </cofactor>
    <text evidence="4">Binds 1 zinc ion per subunit.</text>
</comment>
<keyword evidence="4" id="KW-0520">NAD</keyword>
<keyword evidence="3 4" id="KW-0560">Oxidoreductase</keyword>
<proteinExistence type="inferred from homology"/>
<evidence type="ECO:0000256" key="1">
    <source>
        <dbReference type="ARBA" id="ARBA00022723"/>
    </source>
</evidence>
<dbReference type="PROSITE" id="PS00611">
    <property type="entry name" value="HISOL_DEHYDROGENASE"/>
    <property type="match status" value="1"/>
</dbReference>
<dbReference type="GO" id="GO:0004399">
    <property type="term" value="F:histidinol dehydrogenase activity"/>
    <property type="evidence" value="ECO:0007669"/>
    <property type="project" value="UniProtKB-EC"/>
</dbReference>
<dbReference type="Gene3D" id="1.20.5.1300">
    <property type="match status" value="1"/>
</dbReference>
<keyword evidence="2 4" id="KW-0862">Zinc</keyword>
<dbReference type="PANTHER" id="PTHR21256">
    <property type="entry name" value="HISTIDINOL DEHYDROGENASE HDH"/>
    <property type="match status" value="1"/>
</dbReference>
<feature type="binding site" evidence="4">
    <location>
        <position position="252"/>
    </location>
    <ligand>
        <name>Zn(2+)</name>
        <dbReference type="ChEBI" id="CHEBI:29105"/>
    </ligand>
</feature>
<dbReference type="EMBL" id="QZCW01000002">
    <property type="protein sequence ID" value="MCW5322240.1"/>
    <property type="molecule type" value="Genomic_DNA"/>
</dbReference>
<dbReference type="GeneID" id="77320471"/>
<feature type="binding site" evidence="4">
    <location>
        <position position="353"/>
    </location>
    <ligand>
        <name>Zn(2+)</name>
        <dbReference type="ChEBI" id="CHEBI:29105"/>
    </ligand>
</feature>
<evidence type="ECO:0000313" key="5">
    <source>
        <dbReference type="EMBL" id="MCW5322240.1"/>
    </source>
</evidence>
<dbReference type="InterPro" id="IPR022695">
    <property type="entry name" value="Histidinol_DH_monofunct"/>
</dbReference>
<evidence type="ECO:0000256" key="3">
    <source>
        <dbReference type="ARBA" id="ARBA00023002"/>
    </source>
</evidence>
<feature type="active site" description="Proton acceptor" evidence="4">
    <location>
        <position position="319"/>
    </location>
</feature>
<name>A0ABT3KVD5_9BURK</name>
<feature type="binding site" evidence="4">
    <location>
        <position position="249"/>
    </location>
    <ligand>
        <name>Zn(2+)</name>
        <dbReference type="ChEBI" id="CHEBI:29105"/>
    </ligand>
</feature>
<comment type="caution">
    <text evidence="5">The sequence shown here is derived from an EMBL/GenBank/DDBJ whole genome shotgun (WGS) entry which is preliminary data.</text>
</comment>
<dbReference type="Gene3D" id="3.40.50.1980">
    <property type="entry name" value="Nitrogenase molybdenum iron protein domain"/>
    <property type="match status" value="2"/>
</dbReference>
<feature type="binding site" evidence="4">
    <location>
        <position position="412"/>
    </location>
    <ligand>
        <name>Zn(2+)</name>
        <dbReference type="ChEBI" id="CHEBI:29105"/>
    </ligand>
</feature>
<evidence type="ECO:0000256" key="4">
    <source>
        <dbReference type="HAMAP-Rule" id="MF_02228"/>
    </source>
</evidence>
<evidence type="ECO:0000313" key="6">
    <source>
        <dbReference type="Proteomes" id="UP001208935"/>
    </source>
</evidence>
<comment type="catalytic activity">
    <reaction evidence="4">
        <text>(2R)-3-sulfopropanediol + 2 NAD(+) + H2O = (2R)-3-sulfolactate + 2 NADH + 3 H(+)</text>
        <dbReference type="Rhea" id="RHEA:28074"/>
        <dbReference type="ChEBI" id="CHEBI:15377"/>
        <dbReference type="ChEBI" id="CHEBI:15378"/>
        <dbReference type="ChEBI" id="CHEBI:57540"/>
        <dbReference type="ChEBI" id="CHEBI:57945"/>
        <dbReference type="ChEBI" id="CHEBI:58738"/>
        <dbReference type="ChEBI" id="CHEBI:60997"/>
        <dbReference type="EC" id="1.1.1.308"/>
    </reaction>
</comment>
<dbReference type="InterPro" id="IPR012131">
    <property type="entry name" value="Hstdl_DH"/>
</dbReference>
<dbReference type="HAMAP" id="MF_02228">
    <property type="entry name" value="Sulfopropanediol_dehydrog"/>
    <property type="match status" value="1"/>
</dbReference>
<feature type="binding site" evidence="4">
    <location>
        <position position="204"/>
    </location>
    <ligand>
        <name>NAD(+)</name>
        <dbReference type="ChEBI" id="CHEBI:57540"/>
    </ligand>
</feature>
<dbReference type="InterPro" id="IPR016161">
    <property type="entry name" value="Ald_DH/histidinol_DH"/>
</dbReference>
<dbReference type="PIRSF" id="PIRSF000099">
    <property type="entry name" value="Histidinol_dh"/>
    <property type="match status" value="1"/>
</dbReference>
<dbReference type="SUPFAM" id="SSF53720">
    <property type="entry name" value="ALDH-like"/>
    <property type="match status" value="1"/>
</dbReference>
<dbReference type="NCBIfam" id="TIGR00069">
    <property type="entry name" value="hisD"/>
    <property type="match status" value="1"/>
</dbReference>
<feature type="active site" description="Proton acceptor" evidence="4">
    <location>
        <position position="320"/>
    </location>
</feature>
<keyword evidence="6" id="KW-1185">Reference proteome</keyword>
<gene>
    <name evidence="5" type="primary">hisD</name>
    <name evidence="4" type="synonym">hpsN</name>
    <name evidence="5" type="ORF">D5039_14085</name>
</gene>
<reference evidence="6" key="1">
    <citation type="submission" date="2023-07" db="EMBL/GenBank/DDBJ databases">
        <title>Verminephrobacter genomes.</title>
        <authorList>
            <person name="Lund M.B."/>
        </authorList>
    </citation>
    <scope>NUCLEOTIDE SEQUENCE [LARGE SCALE GENOMIC DNA]</scope>
    <source>
        <strain evidence="6">AtM5-05</strain>
    </source>
</reference>
<dbReference type="InterPro" id="IPR043678">
    <property type="entry name" value="Sulfopropanediol_dehydrog_HpsN"/>
</dbReference>
<dbReference type="Proteomes" id="UP001208935">
    <property type="component" value="Unassembled WGS sequence"/>
</dbReference>
<feature type="binding site" evidence="4">
    <location>
        <position position="119"/>
    </location>
    <ligand>
        <name>NAD(+)</name>
        <dbReference type="ChEBI" id="CHEBI:57540"/>
    </ligand>
</feature>
<dbReference type="PRINTS" id="PR00083">
    <property type="entry name" value="HOLDHDRGNASE"/>
</dbReference>
<sequence>MTVTYLKKADKTLETETGAAQQVVREMLAAIGARGEAAVREYAQKLDAWDGEIVVHRDEIRRRAAEVPVAVRRDIDFAIGQVRDFAAAQRDSMQEFSVGLHPGVTAGQRVLPVNVAGCYAPAGRYAHIASAYMGVATAKAAGVQTVIACSGPFRGGPMHPCLMYAFDRAGADVIMTLGGVQAIASMAYGLFTEKPADVIVGPGNKFVAEAKRRLFGQVGIDVFAGPSEVAVIADERADAAMVASDLVGQAEHGHESPAWLFTTSKELARDVMQRIPALIGALPPTARDAAACAWRDYGEVIVCDTREEVRAVSDEYACEHLEVHCQDLDWWLAHLTCYGSLFLGEETTVAFGDKTSGPNHVLPTKGAARYSGGLSVHKFMKTLTWQRMTREGVREIAEVTARISRLEGMEAHARTADARLAKYFPGQRFELGEPVVA</sequence>
<dbReference type="PANTHER" id="PTHR21256:SF14">
    <property type="entry name" value="HISTIDINOL DEHYDROGENASE"/>
    <property type="match status" value="1"/>
</dbReference>
<dbReference type="CDD" id="cd06572">
    <property type="entry name" value="Histidinol_dh"/>
    <property type="match status" value="1"/>
</dbReference>
<dbReference type="RefSeq" id="WP_265282562.1">
    <property type="nucleotide sequence ID" value="NZ_QZCW01000002.1"/>
</dbReference>
<comment type="function">
    <text evidence="4">Catalyzes the NAD-dependent oxidation of (R)-2,3-dihydroxypropane-1-sulfonate to (R)-3-sulfolactate.</text>
</comment>